<protein>
    <submittedName>
        <fullName evidence="2">ATP synthase F0 subunit 8</fullName>
    </submittedName>
</protein>
<dbReference type="AlphaFoldDB" id="A0A7G9IX08"/>
<evidence type="ECO:0000256" key="1">
    <source>
        <dbReference type="SAM" id="Phobius"/>
    </source>
</evidence>
<geneLocation type="mitochondrion" evidence="2"/>
<dbReference type="EMBL" id="MT661609">
    <property type="protein sequence ID" value="QNM39902.1"/>
    <property type="molecule type" value="Genomic_DNA"/>
</dbReference>
<keyword evidence="2" id="KW-0496">Mitochondrion</keyword>
<organism evidence="2">
    <name type="scientific">Pharyngocirrus uchidai</name>
    <dbReference type="NCBI Taxonomy" id="2498818"/>
    <lineage>
        <taxon>Eukaryota</taxon>
        <taxon>Metazoa</taxon>
        <taxon>Spiralia</taxon>
        <taxon>Lophotrochozoa</taxon>
        <taxon>Annelida</taxon>
        <taxon>Polychaeta</taxon>
        <taxon>Polychaeta incertae sedis</taxon>
        <taxon>Saccocirridae</taxon>
        <taxon>Pharyngocirrus</taxon>
    </lineage>
</organism>
<dbReference type="GeneID" id="62620608"/>
<sequence length="55" mass="6364">MPHLAPLSWLLAPVIFWSVLVSIMVFFWWAQLPKLPAPSTYNPSLASHLSKWNWS</sequence>
<evidence type="ECO:0000313" key="2">
    <source>
        <dbReference type="EMBL" id="QNM39902.1"/>
    </source>
</evidence>
<feature type="transmembrane region" description="Helical" evidence="1">
    <location>
        <begin position="7"/>
        <end position="30"/>
    </location>
</feature>
<name>A0A7G9IX08_9ANNE</name>
<keyword evidence="1" id="KW-1133">Transmembrane helix</keyword>
<gene>
    <name evidence="2" type="primary">ATP8</name>
</gene>
<proteinExistence type="predicted"/>
<keyword evidence="1" id="KW-0812">Transmembrane</keyword>
<dbReference type="CTD" id="4509"/>
<reference evidence="2" key="1">
    <citation type="submission" date="2020-06" db="EMBL/GenBank/DDBJ databases">
        <title>Pharyngocirrus uchidai, Mitochondrial complete genome.</title>
        <authorList>
            <person name="Park J."/>
        </authorList>
    </citation>
    <scope>NUCLEOTIDE SEQUENCE</scope>
</reference>
<keyword evidence="1" id="KW-0472">Membrane</keyword>
<dbReference type="RefSeq" id="YP_009988591.1">
    <property type="nucleotide sequence ID" value="NC_052721.1"/>
</dbReference>
<accession>A0A7G9IX08</accession>